<gene>
    <name evidence="1" type="ORF">MM415B03709_0006</name>
</gene>
<proteinExistence type="predicted"/>
<organism evidence="1">
    <name type="scientific">viral metagenome</name>
    <dbReference type="NCBI Taxonomy" id="1070528"/>
    <lineage>
        <taxon>unclassified sequences</taxon>
        <taxon>metagenomes</taxon>
        <taxon>organismal metagenomes</taxon>
    </lineage>
</organism>
<dbReference type="EMBL" id="MT143268">
    <property type="protein sequence ID" value="QJA94879.1"/>
    <property type="molecule type" value="Genomic_DNA"/>
</dbReference>
<dbReference type="Pfam" id="PF25209">
    <property type="entry name" value="Phage_capsid_4"/>
    <property type="match status" value="1"/>
</dbReference>
<dbReference type="AlphaFoldDB" id="A0A6M3LKJ9"/>
<evidence type="ECO:0000313" key="1">
    <source>
        <dbReference type="EMBL" id="QJA94879.1"/>
    </source>
</evidence>
<protein>
    <submittedName>
        <fullName evidence="1">Putative capsid protein</fullName>
    </submittedName>
</protein>
<accession>A0A6M3LKJ9</accession>
<name>A0A6M3LKJ9_9ZZZZ</name>
<reference evidence="1" key="1">
    <citation type="submission" date="2020-03" db="EMBL/GenBank/DDBJ databases">
        <title>The deep terrestrial virosphere.</title>
        <authorList>
            <person name="Holmfeldt K."/>
            <person name="Nilsson E."/>
            <person name="Simone D."/>
            <person name="Lopez-Fernandez M."/>
            <person name="Wu X."/>
            <person name="de Brujin I."/>
            <person name="Lundin D."/>
            <person name="Andersson A."/>
            <person name="Bertilsson S."/>
            <person name="Dopson M."/>
        </authorList>
    </citation>
    <scope>NUCLEOTIDE SEQUENCE</scope>
    <source>
        <strain evidence="1">MM415B03709</strain>
    </source>
</reference>
<sequence>MSHGADLDENINTLFNVMSSEKAWEELYGMGDVPDFTEMVGTVTYSAVYPGYWTKIEHKEFANGIQITRKMIDDDRYDAVEGRAERLGESARRTKEKYGCRNFAYAFSTAFDFQTNEEGLSLCNDSHTTKASGVSTTTGFDNYVTTAFSPAAVEAARILGNKFRSDIGERIDMNLDTLIVPDELAEDAWELISSSGKVDTDNNNANWHKGKYNLLIYKRLSDYDTNNWFMVDYAKMKKMLYWYNRIPTEFHNTTDFDTFMRKYMGYFRCSYGFKDWRFLIGAEVT</sequence>